<feature type="compositionally biased region" description="Basic and acidic residues" evidence="1">
    <location>
        <begin position="311"/>
        <end position="322"/>
    </location>
</feature>
<dbReference type="AlphaFoldDB" id="A0A8S1SK86"/>
<evidence type="ECO:0000256" key="1">
    <source>
        <dbReference type="SAM" id="MobiDB-lite"/>
    </source>
</evidence>
<feature type="compositionally biased region" description="Polar residues" evidence="1">
    <location>
        <begin position="573"/>
        <end position="583"/>
    </location>
</feature>
<dbReference type="OrthoDB" id="311133at2759"/>
<proteinExistence type="predicted"/>
<accession>A0A8S1SK86</accession>
<dbReference type="Proteomes" id="UP000683925">
    <property type="component" value="Unassembled WGS sequence"/>
</dbReference>
<comment type="caution">
    <text evidence="2">The sequence shown here is derived from an EMBL/GenBank/DDBJ whole genome shotgun (WGS) entry which is preliminary data.</text>
</comment>
<feature type="region of interest" description="Disordered" evidence="1">
    <location>
        <begin position="306"/>
        <end position="325"/>
    </location>
</feature>
<evidence type="ECO:0000313" key="2">
    <source>
        <dbReference type="EMBL" id="CAD8140250.1"/>
    </source>
</evidence>
<organism evidence="2 3">
    <name type="scientific">Paramecium octaurelia</name>
    <dbReference type="NCBI Taxonomy" id="43137"/>
    <lineage>
        <taxon>Eukaryota</taxon>
        <taxon>Sar</taxon>
        <taxon>Alveolata</taxon>
        <taxon>Ciliophora</taxon>
        <taxon>Intramacronucleata</taxon>
        <taxon>Oligohymenophorea</taxon>
        <taxon>Peniculida</taxon>
        <taxon>Parameciidae</taxon>
        <taxon>Paramecium</taxon>
    </lineage>
</organism>
<reference evidence="2" key="1">
    <citation type="submission" date="2021-01" db="EMBL/GenBank/DDBJ databases">
        <authorList>
            <consortium name="Genoscope - CEA"/>
            <person name="William W."/>
        </authorList>
    </citation>
    <scope>NUCLEOTIDE SEQUENCE</scope>
</reference>
<keyword evidence="3" id="KW-1185">Reference proteome</keyword>
<gene>
    <name evidence="2" type="ORF">POCTA_138.1.T0110314</name>
</gene>
<name>A0A8S1SK86_PAROT</name>
<protein>
    <submittedName>
        <fullName evidence="2">Uncharacterized protein</fullName>
    </submittedName>
</protein>
<dbReference type="EMBL" id="CAJJDP010000010">
    <property type="protein sequence ID" value="CAD8140250.1"/>
    <property type="molecule type" value="Genomic_DNA"/>
</dbReference>
<feature type="region of interest" description="Disordered" evidence="1">
    <location>
        <begin position="532"/>
        <end position="596"/>
    </location>
</feature>
<evidence type="ECO:0000313" key="3">
    <source>
        <dbReference type="Proteomes" id="UP000683925"/>
    </source>
</evidence>
<feature type="compositionally biased region" description="Basic and acidic residues" evidence="1">
    <location>
        <begin position="532"/>
        <end position="551"/>
    </location>
</feature>
<sequence>MEKNKIQELWQTYICHERKLKRSKQAKEKKRYIKKAYPFEFGPDGKTLLQRGPWTQQEKEIYLQICQNHQKECLSNQTKELFQEILQLIPTRNLTQLKGYHNNHNPFQTIIIKESKRIRRTKKEMSQDKLKEFALKNKMKRQIKQLEKLSNLNNQIITLETQIVQFKLDDENQIEIKIFINTDLLLNLNNTEDQRQERDEIKTENLESVVEEGNEQINQQKIQKDKIVVKLRNPQEIKVENLEDEPSLINKAKQIVFKELICFIQLEDKQNKRLLIEPKLFQPKEKYQRILINFKPPHKDDMLQIEQKQQNQKDEQQKKDKQIQQQIIQPINTQNVQELQLSPEKQQKTQIQSNRINNSVDQQLITLDNLEQTNQNPNQIQITDINHNQFEQQQINQSNSLIKSKNRSQSWQESQVIEIPKDVQKEQEKPNKDEINQQFQQKLEVDDQVENDNKKTKQKLQQLKQIQKQNKIEMERQRELEIEKEIQIELEKERLKQIERDKQQEIQRQKKLEQQKEKEKLREKLKEKRLQFCNEHDRKERNRTKNRELRSLQELSQQQNKTNNKEPQKLRHQNNQSQKSQGQVPHIKKQSGEQMAEYQNQQQLDLNLPSYIPHPYQVPMLDPIQQQQYFMKQLQGNQFFGLKDCYQQVQFPEGQYQNQQELKNQSKDLNNLDNNPQFSQMIPIQIQNYPQQDQAIQQSQQHVAFSPHHPYIGNHYFYPQFMPVRALQQQPQEGQQNSNKEQYQVEMMYVFQEVPQNFDPNCFFQFSPQSFVSIPGGSKLGDALK</sequence>
<dbReference type="OMA" id="QVEMMYV"/>